<organism evidence="2 3">
    <name type="scientific">Oedothorax gibbosus</name>
    <dbReference type="NCBI Taxonomy" id="931172"/>
    <lineage>
        <taxon>Eukaryota</taxon>
        <taxon>Metazoa</taxon>
        <taxon>Ecdysozoa</taxon>
        <taxon>Arthropoda</taxon>
        <taxon>Chelicerata</taxon>
        <taxon>Arachnida</taxon>
        <taxon>Araneae</taxon>
        <taxon>Araneomorphae</taxon>
        <taxon>Entelegynae</taxon>
        <taxon>Araneoidea</taxon>
        <taxon>Linyphiidae</taxon>
        <taxon>Erigoninae</taxon>
        <taxon>Oedothorax</taxon>
    </lineage>
</organism>
<feature type="region of interest" description="Disordered" evidence="1">
    <location>
        <begin position="1"/>
        <end position="116"/>
    </location>
</feature>
<evidence type="ECO:0000313" key="2">
    <source>
        <dbReference type="EMBL" id="KAG8177785.1"/>
    </source>
</evidence>
<comment type="caution">
    <text evidence="2">The sequence shown here is derived from an EMBL/GenBank/DDBJ whole genome shotgun (WGS) entry which is preliminary data.</text>
</comment>
<protein>
    <submittedName>
        <fullName evidence="2">Uncharacterized protein</fullName>
    </submittedName>
</protein>
<reference evidence="2 3" key="1">
    <citation type="journal article" date="2022" name="Nat. Ecol. Evol.">
        <title>A masculinizing supergene underlies an exaggerated male reproductive morph in a spider.</title>
        <authorList>
            <person name="Hendrickx F."/>
            <person name="De Corte Z."/>
            <person name="Sonet G."/>
            <person name="Van Belleghem S.M."/>
            <person name="Kostlbacher S."/>
            <person name="Vangestel C."/>
        </authorList>
    </citation>
    <scope>NUCLEOTIDE SEQUENCE [LARGE SCALE GENOMIC DNA]</scope>
    <source>
        <strain evidence="2">W744_W776</strain>
    </source>
</reference>
<dbReference type="EMBL" id="JAFNEN010000750">
    <property type="protein sequence ID" value="KAG8177785.1"/>
    <property type="molecule type" value="Genomic_DNA"/>
</dbReference>
<accession>A0AAV6U2J5</accession>
<feature type="compositionally biased region" description="Basic and acidic residues" evidence="1">
    <location>
        <begin position="37"/>
        <end position="48"/>
    </location>
</feature>
<gene>
    <name evidence="2" type="ORF">JTE90_012905</name>
</gene>
<dbReference type="AlphaFoldDB" id="A0AAV6U2J5"/>
<keyword evidence="3" id="KW-1185">Reference proteome</keyword>
<name>A0AAV6U2J5_9ARAC</name>
<proteinExistence type="predicted"/>
<feature type="compositionally biased region" description="Acidic residues" evidence="1">
    <location>
        <begin position="1"/>
        <end position="11"/>
    </location>
</feature>
<evidence type="ECO:0000313" key="3">
    <source>
        <dbReference type="Proteomes" id="UP000827092"/>
    </source>
</evidence>
<sequence length="116" mass="12234">MEEELEGDDERDPERRSRPPGGRAGNGRGANAALLLKGDDERDPERRSRPPGGRAGNGRGARCTRQRGAFLEGHRAGEQDPAAGLGSGLLDPGQAGRTPGRPRVRALMDSSAKKGV</sequence>
<dbReference type="Proteomes" id="UP000827092">
    <property type="component" value="Unassembled WGS sequence"/>
</dbReference>
<evidence type="ECO:0000256" key="1">
    <source>
        <dbReference type="SAM" id="MobiDB-lite"/>
    </source>
</evidence>